<feature type="domain" description="Flagellar basal body rod protein N-terminal" evidence="7">
    <location>
        <begin position="6"/>
        <end position="34"/>
    </location>
</feature>
<reference evidence="11 12" key="1">
    <citation type="submission" date="2022-12" db="EMBL/GenBank/DDBJ databases">
        <title>Dasania phycosphaerae sp. nov., isolated from particulate material of the south coast of Korea.</title>
        <authorList>
            <person name="Jiang Y."/>
        </authorList>
    </citation>
    <scope>NUCLEOTIDE SEQUENCE [LARGE SCALE GENOMIC DNA]</scope>
    <source>
        <strain evidence="11 12">GY-19</strain>
    </source>
</reference>
<organism evidence="11 12">
    <name type="scientific">Dasania phycosphaerae</name>
    <dbReference type="NCBI Taxonomy" id="2950436"/>
    <lineage>
        <taxon>Bacteria</taxon>
        <taxon>Pseudomonadati</taxon>
        <taxon>Pseudomonadota</taxon>
        <taxon>Gammaproteobacteria</taxon>
        <taxon>Cellvibrionales</taxon>
        <taxon>Spongiibacteraceae</taxon>
        <taxon>Dasania</taxon>
    </lineage>
</organism>
<name>A0A9J6RH85_9GAMM</name>
<keyword evidence="11" id="KW-0969">Cilium</keyword>
<dbReference type="Pfam" id="PF00460">
    <property type="entry name" value="Flg_bb_rod"/>
    <property type="match status" value="1"/>
</dbReference>
<comment type="similarity">
    <text evidence="3">Belongs to the flagella basal body rod proteins family.</text>
</comment>
<dbReference type="InterPro" id="IPR053927">
    <property type="entry name" value="FlgK_helical"/>
</dbReference>
<evidence type="ECO:0000256" key="4">
    <source>
        <dbReference type="ARBA" id="ARBA00016244"/>
    </source>
</evidence>
<comment type="subcellular location">
    <subcellularLocation>
        <location evidence="1">Bacterial flagellum</location>
    </subcellularLocation>
    <subcellularLocation>
        <location evidence="2">Secreted</location>
    </subcellularLocation>
</comment>
<comment type="caution">
    <text evidence="11">The sequence shown here is derived from an EMBL/GenBank/DDBJ whole genome shotgun (WGS) entry which is preliminary data.</text>
</comment>
<keyword evidence="11" id="KW-0282">Flagellum</keyword>
<keyword evidence="11" id="KW-0966">Cell projection</keyword>
<evidence type="ECO:0000256" key="5">
    <source>
        <dbReference type="ARBA" id="ARBA00022525"/>
    </source>
</evidence>
<evidence type="ECO:0000256" key="1">
    <source>
        <dbReference type="ARBA" id="ARBA00004365"/>
    </source>
</evidence>
<dbReference type="PROSITE" id="PS00588">
    <property type="entry name" value="FLAGELLA_BB_ROD"/>
    <property type="match status" value="1"/>
</dbReference>
<keyword evidence="6" id="KW-0975">Bacterial flagellum</keyword>
<dbReference type="GO" id="GO:0009424">
    <property type="term" value="C:bacterial-type flagellum hook"/>
    <property type="evidence" value="ECO:0007669"/>
    <property type="project" value="InterPro"/>
</dbReference>
<dbReference type="GO" id="GO:0044780">
    <property type="term" value="P:bacterial-type flagellum assembly"/>
    <property type="evidence" value="ECO:0007669"/>
    <property type="project" value="InterPro"/>
</dbReference>
<dbReference type="EMBL" id="JAPTGG010000001">
    <property type="protein sequence ID" value="MCZ0863820.1"/>
    <property type="molecule type" value="Genomic_DNA"/>
</dbReference>
<gene>
    <name evidence="11" type="primary">flgK</name>
    <name evidence="11" type="ORF">O0V09_01325</name>
</gene>
<dbReference type="PANTHER" id="PTHR30033:SF1">
    <property type="entry name" value="FLAGELLAR HOOK-ASSOCIATED PROTEIN 1"/>
    <property type="match status" value="1"/>
</dbReference>
<evidence type="ECO:0000256" key="6">
    <source>
        <dbReference type="ARBA" id="ARBA00023143"/>
    </source>
</evidence>
<dbReference type="InterPro" id="IPR002371">
    <property type="entry name" value="FlgK"/>
</dbReference>
<dbReference type="InterPro" id="IPR019776">
    <property type="entry name" value="Flagellar_basal_body_rod_CS"/>
</dbReference>
<dbReference type="GO" id="GO:0005576">
    <property type="term" value="C:extracellular region"/>
    <property type="evidence" value="ECO:0007669"/>
    <property type="project" value="UniProtKB-SubCell"/>
</dbReference>
<dbReference type="PRINTS" id="PR01005">
    <property type="entry name" value="FLGHOOKAP1"/>
</dbReference>
<evidence type="ECO:0000256" key="3">
    <source>
        <dbReference type="ARBA" id="ARBA00009677"/>
    </source>
</evidence>
<dbReference type="NCBIfam" id="TIGR02492">
    <property type="entry name" value="flgK_ends"/>
    <property type="match status" value="1"/>
</dbReference>
<dbReference type="GO" id="GO:0005198">
    <property type="term" value="F:structural molecule activity"/>
    <property type="evidence" value="ECO:0007669"/>
    <property type="project" value="InterPro"/>
</dbReference>
<evidence type="ECO:0000313" key="12">
    <source>
        <dbReference type="Proteomes" id="UP001069090"/>
    </source>
</evidence>
<dbReference type="RefSeq" id="WP_258329964.1">
    <property type="nucleotide sequence ID" value="NZ_JAPTGG010000001.1"/>
</dbReference>
<evidence type="ECO:0000259" key="7">
    <source>
        <dbReference type="Pfam" id="PF00460"/>
    </source>
</evidence>
<dbReference type="InterPro" id="IPR001444">
    <property type="entry name" value="Flag_bb_rod_N"/>
</dbReference>
<dbReference type="Proteomes" id="UP001069090">
    <property type="component" value="Unassembled WGS sequence"/>
</dbReference>
<evidence type="ECO:0000256" key="2">
    <source>
        <dbReference type="ARBA" id="ARBA00004613"/>
    </source>
</evidence>
<evidence type="ECO:0000313" key="11">
    <source>
        <dbReference type="EMBL" id="MCZ0863820.1"/>
    </source>
</evidence>
<accession>A0A9J6RH85</accession>
<feature type="domain" description="Flagellar hook-associated protein 1 D2-like" evidence="9">
    <location>
        <begin position="340"/>
        <end position="422"/>
    </location>
</feature>
<sequence length="650" mass="68615">MSSLLSIGVSGLSTNQTSLQVTGNNIANADVEGYSRQRAEVETRPEFFQGVGFIGSGAGVSDISRIVENFLITQLQSDTASFNNLAAYVSSIEEMDVLLADSFSGLSPALDSVFSDIEAGAQDPTSMPARQLVLSDLEGLVERFNTLYQRIQRQQESINQQTKAFTSQVSSLAEGIANLNVSITEEMARGKGQPNQLLDERDRLITQLSELVTVRTAAEDNGALSVFIGSGQALVLGGNHNELVTANSVRNPGQLEINISGLGGTQQITRLINGGKLGGLVAYQQDALPSIYNSLGRISLGIAETMNQQNKLGIDLEGNFGDDIFRDINSSALTLSRVIADVGNTGAATLSVSISDVNQLTTSDYFVDFSGTGSTYQIVRESDNAVVSSGTIGAFPATINVDGFDLDISSSPNAGDKFYLNPTKTAAQDIALEITRPQEFAYASPIVTGSSLGNTGTGIISGGTVLSVAGAAMTDITTPVKFVFTSATSYDVINSSTNAVISAGNAFVPNTVNIYTSPNAAYSIELTGAPATGDEFTVDYNVDGISDNRNGVALGNLRLASSLDNGTLNFEDAYGRLLEELGAKTAQLRISRDASESLLIQSQKSRDSVSGVNLDEEAANLIKFEQAYNASARIITVAQQIFDTLLAAFR</sequence>
<dbReference type="SUPFAM" id="SSF64518">
    <property type="entry name" value="Phase 1 flagellin"/>
    <property type="match status" value="2"/>
</dbReference>
<dbReference type="InterPro" id="IPR049119">
    <property type="entry name" value="FlgK_D2-like"/>
</dbReference>
<keyword evidence="5" id="KW-0964">Secreted</keyword>
<evidence type="ECO:0000259" key="9">
    <source>
        <dbReference type="Pfam" id="PF21158"/>
    </source>
</evidence>
<keyword evidence="12" id="KW-1185">Reference proteome</keyword>
<proteinExistence type="inferred from homology"/>
<feature type="domain" description="Flagellar hook-associated protein FlgK helical" evidence="10">
    <location>
        <begin position="93"/>
        <end position="325"/>
    </location>
</feature>
<evidence type="ECO:0000259" key="10">
    <source>
        <dbReference type="Pfam" id="PF22638"/>
    </source>
</evidence>
<dbReference type="Pfam" id="PF22638">
    <property type="entry name" value="FlgK_D1"/>
    <property type="match status" value="1"/>
</dbReference>
<dbReference type="Pfam" id="PF06429">
    <property type="entry name" value="Flg_bbr_C"/>
    <property type="match status" value="1"/>
</dbReference>
<evidence type="ECO:0000259" key="8">
    <source>
        <dbReference type="Pfam" id="PF06429"/>
    </source>
</evidence>
<dbReference type="AlphaFoldDB" id="A0A9J6RH85"/>
<dbReference type="Pfam" id="PF21158">
    <property type="entry name" value="flgK_1st_1"/>
    <property type="match status" value="1"/>
</dbReference>
<dbReference type="PANTHER" id="PTHR30033">
    <property type="entry name" value="FLAGELLAR HOOK-ASSOCIATED PROTEIN 1"/>
    <property type="match status" value="1"/>
</dbReference>
<protein>
    <recommendedName>
        <fullName evidence="4">Flagellar hook-associated protein 1</fullName>
    </recommendedName>
</protein>
<feature type="domain" description="Flagellar basal-body/hook protein C-terminal" evidence="8">
    <location>
        <begin position="609"/>
        <end position="646"/>
    </location>
</feature>
<dbReference type="InterPro" id="IPR010930">
    <property type="entry name" value="Flg_bb/hook_C_dom"/>
</dbReference>